<reference evidence="2 3" key="1">
    <citation type="journal article" date="2016" name="Proc. Natl. Acad. Sci. U.S.A.">
        <title>Comparative genomics of biotechnologically important yeasts.</title>
        <authorList>
            <person name="Riley R."/>
            <person name="Haridas S."/>
            <person name="Wolfe K.H."/>
            <person name="Lopes M.R."/>
            <person name="Hittinger C.T."/>
            <person name="Goeker M."/>
            <person name="Salamov A.A."/>
            <person name="Wisecaver J.H."/>
            <person name="Long T.M."/>
            <person name="Calvey C.H."/>
            <person name="Aerts A.L."/>
            <person name="Barry K.W."/>
            <person name="Choi C."/>
            <person name="Clum A."/>
            <person name="Coughlan A.Y."/>
            <person name="Deshpande S."/>
            <person name="Douglass A.P."/>
            <person name="Hanson S.J."/>
            <person name="Klenk H.-P."/>
            <person name="LaButti K.M."/>
            <person name="Lapidus A."/>
            <person name="Lindquist E.A."/>
            <person name="Lipzen A.M."/>
            <person name="Meier-Kolthoff J.P."/>
            <person name="Ohm R.A."/>
            <person name="Otillar R.P."/>
            <person name="Pangilinan J.L."/>
            <person name="Peng Y."/>
            <person name="Rokas A."/>
            <person name="Rosa C.A."/>
            <person name="Scheuner C."/>
            <person name="Sibirny A.A."/>
            <person name="Slot J.C."/>
            <person name="Stielow J.B."/>
            <person name="Sun H."/>
            <person name="Kurtzman C.P."/>
            <person name="Blackwell M."/>
            <person name="Grigoriev I.V."/>
            <person name="Jeffries T.W."/>
        </authorList>
    </citation>
    <scope>NUCLEOTIDE SEQUENCE [LARGE SCALE GENOMIC DNA]</scope>
    <source>
        <strain evidence="3">ATCC 58044 / CBS 1984 / NCYC 433 / NRRL Y-366-8</strain>
    </source>
</reference>
<proteinExistence type="predicted"/>
<feature type="region of interest" description="Disordered" evidence="1">
    <location>
        <begin position="23"/>
        <end position="84"/>
    </location>
</feature>
<dbReference type="AlphaFoldDB" id="A0A1E3P9L7"/>
<organism evidence="2 3">
    <name type="scientific">Wickerhamomyces anomalus (strain ATCC 58044 / CBS 1984 / NCYC 433 / NRRL Y-366-8)</name>
    <name type="common">Yeast</name>
    <name type="synonym">Hansenula anomala</name>
    <dbReference type="NCBI Taxonomy" id="683960"/>
    <lineage>
        <taxon>Eukaryota</taxon>
        <taxon>Fungi</taxon>
        <taxon>Dikarya</taxon>
        <taxon>Ascomycota</taxon>
        <taxon>Saccharomycotina</taxon>
        <taxon>Saccharomycetes</taxon>
        <taxon>Phaffomycetales</taxon>
        <taxon>Wickerhamomycetaceae</taxon>
        <taxon>Wickerhamomyces</taxon>
    </lineage>
</organism>
<feature type="compositionally biased region" description="Basic and acidic residues" evidence="1">
    <location>
        <begin position="494"/>
        <end position="517"/>
    </location>
</feature>
<dbReference type="Proteomes" id="UP000094112">
    <property type="component" value="Unassembled WGS sequence"/>
</dbReference>
<gene>
    <name evidence="2" type="ORF">WICANDRAFT_82212</name>
</gene>
<evidence type="ECO:0000313" key="3">
    <source>
        <dbReference type="Proteomes" id="UP000094112"/>
    </source>
</evidence>
<feature type="compositionally biased region" description="Basic and acidic residues" evidence="1">
    <location>
        <begin position="732"/>
        <end position="743"/>
    </location>
</feature>
<dbReference type="GeneID" id="30202596"/>
<dbReference type="RefSeq" id="XP_019041310.1">
    <property type="nucleotide sequence ID" value="XM_019185350.1"/>
</dbReference>
<name>A0A1E3P9L7_WICAA</name>
<feature type="compositionally biased region" description="Polar residues" evidence="1">
    <location>
        <begin position="135"/>
        <end position="153"/>
    </location>
</feature>
<feature type="compositionally biased region" description="Basic and acidic residues" evidence="1">
    <location>
        <begin position="652"/>
        <end position="722"/>
    </location>
</feature>
<keyword evidence="3" id="KW-1185">Reference proteome</keyword>
<feature type="region of interest" description="Disordered" evidence="1">
    <location>
        <begin position="118"/>
        <end position="153"/>
    </location>
</feature>
<feature type="region of interest" description="Disordered" evidence="1">
    <location>
        <begin position="652"/>
        <end position="743"/>
    </location>
</feature>
<feature type="compositionally biased region" description="Basic and acidic residues" evidence="1">
    <location>
        <begin position="63"/>
        <end position="84"/>
    </location>
</feature>
<evidence type="ECO:0000256" key="1">
    <source>
        <dbReference type="SAM" id="MobiDB-lite"/>
    </source>
</evidence>
<protein>
    <submittedName>
        <fullName evidence="2">Uncharacterized protein</fullName>
    </submittedName>
</protein>
<sequence>MLKAIETAEKIEALGEDFVDDDSKPQVKRSLFNPGLTRKDENRPILDYTKTAKETPNSSGLKSESEPEKGTRKRKFEDVLDEHERKDDENFRGMFGKVRKFARFVTRELSTTLDSPISDQEIGNELEDKTRDGVENQSANSDVVENKTAQVENEPSHNFIQSKLDAVGETLVEAENTIEEFTSFVEEQVEDLVEDPVEPAEENVTHIQSSLVVDFASKAEAVADEFGNFVEGQVEELIENPVEPAEANVDDTHTTISDTVAKTEVIAEELGDFIKDKVEELVEHPVEPVEENIEPNEPIKETIKMAENIVEDFGGFVEEKVEELVNNPVDPVEGAITNKTTSVGHAISEAENVVKDFEGFVHEEVKELVENPVDDEVDEAPAETSVSQAAEVVGDFGNFVQDQVRVAIEEPVDEMCQTINQPTEPKDEILGKLNDAAHVLEEKVEEVIDNPVTDEPDHATSLEDEAGVENLEARDFEVDEDLAADNMEDSGNNTDKEHGDVIVEKTEDTKEEPERGSKTNHNTNEEDLEKQPQLNPDDVNISQAKSPLKKVFDYFFKSSSKNDGLEATAPENDNPTSSPVERPPKRRKKTAVTDFHDHIVMKTRSGKIIGANSDADIADAQDLEQEEEELIDRIAHGEVHTGHVLHELALEHERLEHEHEHGPFNENEQKVEEMETKEETEQKVEELETKEESITDKKSKESNVENPETIKDEKGSKLDNPKQRTRGKKRSRTDGDLDEGSKA</sequence>
<accession>A0A1E3P9L7</accession>
<feature type="region of interest" description="Disordered" evidence="1">
    <location>
        <begin position="446"/>
        <end position="542"/>
    </location>
</feature>
<feature type="compositionally biased region" description="Acidic residues" evidence="1">
    <location>
        <begin position="477"/>
        <end position="488"/>
    </location>
</feature>
<feature type="region of interest" description="Disordered" evidence="1">
    <location>
        <begin position="561"/>
        <end position="595"/>
    </location>
</feature>
<dbReference type="STRING" id="683960.A0A1E3P9L7"/>
<dbReference type="OrthoDB" id="10692659at2759"/>
<dbReference type="EMBL" id="KV454208">
    <property type="protein sequence ID" value="ODQ62103.1"/>
    <property type="molecule type" value="Genomic_DNA"/>
</dbReference>
<evidence type="ECO:0000313" key="2">
    <source>
        <dbReference type="EMBL" id="ODQ62103.1"/>
    </source>
</evidence>